<name>A0A127P639_9BURK</name>
<dbReference type="Proteomes" id="UP000072421">
    <property type="component" value="Chromosome"/>
</dbReference>
<organism evidence="1">
    <name type="scientific">Collimonas fungivorans</name>
    <dbReference type="NCBI Taxonomy" id="158899"/>
    <lineage>
        <taxon>Bacteria</taxon>
        <taxon>Pseudomonadati</taxon>
        <taxon>Pseudomonadota</taxon>
        <taxon>Betaproteobacteria</taxon>
        <taxon>Burkholderiales</taxon>
        <taxon>Oxalobacteraceae</taxon>
        <taxon>Collimonas</taxon>
    </lineage>
</organism>
<proteinExistence type="predicted"/>
<dbReference type="Pfam" id="PF12893">
    <property type="entry name" value="Lumazine_bd_2"/>
    <property type="match status" value="1"/>
</dbReference>
<dbReference type="PATRIC" id="fig|158899.10.peg.403"/>
<dbReference type="EMBL" id="CP013232">
    <property type="protein sequence ID" value="AMO93134.1"/>
    <property type="molecule type" value="Genomic_DNA"/>
</dbReference>
<dbReference type="AlphaFoldDB" id="A0A127P639"/>
<protein>
    <recommendedName>
        <fullName evidence="3">Lumazine-binding protein</fullName>
    </recommendedName>
</protein>
<evidence type="ECO:0008006" key="3">
    <source>
        <dbReference type="Google" id="ProtNLM"/>
    </source>
</evidence>
<gene>
    <name evidence="1" type="ORF">CFter6_0403</name>
</gene>
<dbReference type="SUPFAM" id="SSF54427">
    <property type="entry name" value="NTF2-like"/>
    <property type="match status" value="1"/>
</dbReference>
<accession>A0A127P639</accession>
<dbReference type="RefSeq" id="WP_061538501.1">
    <property type="nucleotide sequence ID" value="NZ_CP013232.1"/>
</dbReference>
<evidence type="ECO:0000313" key="1">
    <source>
        <dbReference type="EMBL" id="AMO93134.1"/>
    </source>
</evidence>
<dbReference type="Gene3D" id="3.10.450.50">
    <property type="match status" value="1"/>
</dbReference>
<dbReference type="InterPro" id="IPR039437">
    <property type="entry name" value="FrzH/put_lumazine-bd"/>
</dbReference>
<dbReference type="InterPro" id="IPR032710">
    <property type="entry name" value="NTF2-like_dom_sf"/>
</dbReference>
<sequence length="127" mass="13721">MNKPTYVPDYQAIVEVLNKYNEGCKQAKSSIMKPAFSEQATMFSVDGNGKLTGGPIQALFDGIDSAFRPSPEAQGAIVKVDIVGTAASARIDTNDVSGFCFTDFFNLLKVDGKWTVVSKIFHTHVAP</sequence>
<dbReference type="OrthoDB" id="5676998at2"/>
<evidence type="ECO:0000313" key="2">
    <source>
        <dbReference type="Proteomes" id="UP000072421"/>
    </source>
</evidence>
<reference evidence="1 2" key="1">
    <citation type="submission" date="2015-11" db="EMBL/GenBank/DDBJ databases">
        <title>Exploring the genomic traits of fungus-feeding bacterial genus Collimonas.</title>
        <authorList>
            <person name="Song C."/>
            <person name="Schmidt R."/>
            <person name="de Jager V."/>
            <person name="Krzyzanowska D."/>
            <person name="Jongedijk E."/>
            <person name="Cankar K."/>
            <person name="Beekwilder J."/>
            <person name="van Veen A."/>
            <person name="de Boer W."/>
            <person name="van Veen J.A."/>
            <person name="Garbeva P."/>
        </authorList>
    </citation>
    <scope>NUCLEOTIDE SEQUENCE [LARGE SCALE GENOMIC DNA]</scope>
    <source>
        <strain evidence="1 2">Ter6</strain>
    </source>
</reference>